<accession>A0ABU8HHG5</accession>
<dbReference type="RefSeq" id="WP_336588053.1">
    <property type="nucleotide sequence ID" value="NZ_JBBAXC010000014.1"/>
</dbReference>
<dbReference type="EMBL" id="JBBAXC010000014">
    <property type="protein sequence ID" value="MEI5908606.1"/>
    <property type="molecule type" value="Genomic_DNA"/>
</dbReference>
<proteinExistence type="predicted"/>
<name>A0ABU8HHG5_9BACI</name>
<keyword evidence="3" id="KW-1185">Reference proteome</keyword>
<keyword evidence="1" id="KW-1133">Transmembrane helix</keyword>
<dbReference type="Proteomes" id="UP001312865">
    <property type="component" value="Unassembled WGS sequence"/>
</dbReference>
<sequence length="90" mass="10182">MIPIILSTILVVITLIFSIVFVVQKRKKAGITGIKSALSAICFLLVTVINLLAYWFDYRELLTWSFTAFLFILGAYFTKYIPVTQSKDGN</sequence>
<comment type="caution">
    <text evidence="2">The sequence shown here is derived from an EMBL/GenBank/DDBJ whole genome shotgun (WGS) entry which is preliminary data.</text>
</comment>
<gene>
    <name evidence="2" type="ORF">WAK64_16280</name>
</gene>
<evidence type="ECO:0008006" key="4">
    <source>
        <dbReference type="Google" id="ProtNLM"/>
    </source>
</evidence>
<organism evidence="2 3">
    <name type="scientific">Bacillus spongiae</name>
    <dbReference type="NCBI Taxonomy" id="2683610"/>
    <lineage>
        <taxon>Bacteria</taxon>
        <taxon>Bacillati</taxon>
        <taxon>Bacillota</taxon>
        <taxon>Bacilli</taxon>
        <taxon>Bacillales</taxon>
        <taxon>Bacillaceae</taxon>
        <taxon>Bacillus</taxon>
    </lineage>
</organism>
<keyword evidence="1" id="KW-0812">Transmembrane</keyword>
<evidence type="ECO:0000313" key="2">
    <source>
        <dbReference type="EMBL" id="MEI5908606.1"/>
    </source>
</evidence>
<feature type="transmembrane region" description="Helical" evidence="1">
    <location>
        <begin position="62"/>
        <end position="81"/>
    </location>
</feature>
<feature type="transmembrane region" description="Helical" evidence="1">
    <location>
        <begin position="36"/>
        <end position="56"/>
    </location>
</feature>
<keyword evidence="1" id="KW-0472">Membrane</keyword>
<protein>
    <recommendedName>
        <fullName evidence="4">Group-specific protein</fullName>
    </recommendedName>
</protein>
<evidence type="ECO:0000313" key="3">
    <source>
        <dbReference type="Proteomes" id="UP001312865"/>
    </source>
</evidence>
<reference evidence="2 3" key="1">
    <citation type="journal article" date="2018" name="J. Microbiol.">
        <title>Bacillus spongiae sp. nov., isolated from sponge of Jeju Island.</title>
        <authorList>
            <person name="Lee G.E."/>
            <person name="Im W.T."/>
            <person name="Park J.S."/>
        </authorList>
    </citation>
    <scope>NUCLEOTIDE SEQUENCE [LARGE SCALE GENOMIC DNA]</scope>
    <source>
        <strain evidence="2 3">135PIL107-10</strain>
    </source>
</reference>
<evidence type="ECO:0000256" key="1">
    <source>
        <dbReference type="SAM" id="Phobius"/>
    </source>
</evidence>
<feature type="transmembrane region" description="Helical" evidence="1">
    <location>
        <begin position="6"/>
        <end position="24"/>
    </location>
</feature>